<keyword evidence="4" id="KW-0150">Chloroplast</keyword>
<evidence type="ECO:0000256" key="5">
    <source>
        <dbReference type="ARBA" id="ARBA00022640"/>
    </source>
</evidence>
<comment type="similarity">
    <text evidence="2">Belongs to the ycf68 family.</text>
</comment>
<dbReference type="Proteomes" id="UP000811246">
    <property type="component" value="Unassembled WGS sequence"/>
</dbReference>
<evidence type="ECO:0000313" key="7">
    <source>
        <dbReference type="Proteomes" id="UP000811246"/>
    </source>
</evidence>
<sequence>MAEGTSGFSSVTDTNVVLDPWIVKSVRALSRSKASPERGHPITRALDDTNTRLKASVWTFLFRVHRQERAYRLCTNQKGDPVGGGIKLRRCAWAVRALSHMDSSMCSSAPDPEMWIIQGTLAWRTSPVRTGVRSNVDPTFYSLVGSGRSGGDHHGSSLLENPYIPYQYMDSYLSSTGLGSASMGK</sequence>
<evidence type="ECO:0000256" key="4">
    <source>
        <dbReference type="ARBA" id="ARBA00022528"/>
    </source>
</evidence>
<evidence type="ECO:0000313" key="6">
    <source>
        <dbReference type="EMBL" id="KAG6621712.1"/>
    </source>
</evidence>
<proteinExistence type="inferred from homology"/>
<gene>
    <name evidence="6" type="ORF">I3842_Q012700</name>
</gene>
<evidence type="ECO:0000256" key="3">
    <source>
        <dbReference type="ARBA" id="ARBA00021456"/>
    </source>
</evidence>
<evidence type="ECO:0000256" key="2">
    <source>
        <dbReference type="ARBA" id="ARBA00007638"/>
    </source>
</evidence>
<accession>A0A922A536</accession>
<comment type="caution">
    <text evidence="6">The sequence shown here is derived from an EMBL/GenBank/DDBJ whole genome shotgun (WGS) entry which is preliminary data.</text>
</comment>
<dbReference type="InterPro" id="IPR022546">
    <property type="entry name" value="Uncharacterised_Ycf68"/>
</dbReference>
<protein>
    <recommendedName>
        <fullName evidence="3">Uncharacterized protein ycf68</fullName>
    </recommendedName>
</protein>
<dbReference type="PANTHER" id="PTHR34890">
    <property type="entry name" value="ORF16-LACZ FUSION PROTEIN-RELATED"/>
    <property type="match status" value="1"/>
</dbReference>
<dbReference type="GO" id="GO:0009507">
    <property type="term" value="C:chloroplast"/>
    <property type="evidence" value="ECO:0007669"/>
    <property type="project" value="UniProtKB-SubCell"/>
</dbReference>
<reference evidence="6" key="1">
    <citation type="submission" date="2021-01" db="EMBL/GenBank/DDBJ databases">
        <authorList>
            <person name="Lovell J.T."/>
            <person name="Bentley N."/>
            <person name="Bhattarai G."/>
            <person name="Jenkins J.W."/>
            <person name="Sreedasyam A."/>
            <person name="Alarcon Y."/>
            <person name="Bock C."/>
            <person name="Boston L."/>
            <person name="Carlson J."/>
            <person name="Cervantes K."/>
            <person name="Clermont K."/>
            <person name="Krom N."/>
            <person name="Kubenka K."/>
            <person name="Mamidi S."/>
            <person name="Mattison C."/>
            <person name="Monteros M."/>
            <person name="Pisani C."/>
            <person name="Plott C."/>
            <person name="Rajasekar S."/>
            <person name="Rhein H.S."/>
            <person name="Rohla C."/>
            <person name="Song M."/>
            <person name="Hilaire R.S."/>
            <person name="Shu S."/>
            <person name="Wells L."/>
            <person name="Wang X."/>
            <person name="Webber J."/>
            <person name="Heerema R.J."/>
            <person name="Klein P."/>
            <person name="Conner P."/>
            <person name="Grauke L."/>
            <person name="Grimwood J."/>
            <person name="Schmutz J."/>
            <person name="Randall J.J."/>
        </authorList>
    </citation>
    <scope>NUCLEOTIDE SEQUENCE</scope>
    <source>
        <tissue evidence="6">Leaf</tissue>
    </source>
</reference>
<keyword evidence="5" id="KW-0934">Plastid</keyword>
<dbReference type="EMBL" id="MU228851">
    <property type="protein sequence ID" value="KAG6621712.1"/>
    <property type="molecule type" value="Genomic_DNA"/>
</dbReference>
<dbReference type="Pfam" id="PF10839">
    <property type="entry name" value="DUF2647"/>
    <property type="match status" value="1"/>
</dbReference>
<name>A0A922A536_CARIL</name>
<organism evidence="6 7">
    <name type="scientific">Carya illinoinensis</name>
    <name type="common">Pecan</name>
    <dbReference type="NCBI Taxonomy" id="32201"/>
    <lineage>
        <taxon>Eukaryota</taxon>
        <taxon>Viridiplantae</taxon>
        <taxon>Streptophyta</taxon>
        <taxon>Embryophyta</taxon>
        <taxon>Tracheophyta</taxon>
        <taxon>Spermatophyta</taxon>
        <taxon>Magnoliopsida</taxon>
        <taxon>eudicotyledons</taxon>
        <taxon>Gunneridae</taxon>
        <taxon>Pentapetalae</taxon>
        <taxon>rosids</taxon>
        <taxon>fabids</taxon>
        <taxon>Fagales</taxon>
        <taxon>Juglandaceae</taxon>
        <taxon>Carya</taxon>
    </lineage>
</organism>
<evidence type="ECO:0000256" key="1">
    <source>
        <dbReference type="ARBA" id="ARBA00004229"/>
    </source>
</evidence>
<comment type="subcellular location">
    <subcellularLocation>
        <location evidence="1">Plastid</location>
        <location evidence="1">Chloroplast</location>
    </subcellularLocation>
</comment>
<dbReference type="AlphaFoldDB" id="A0A922A536"/>